<dbReference type="VEuPathDB" id="FungiDB:F9C07_2100864"/>
<evidence type="ECO:0000313" key="3">
    <source>
        <dbReference type="Proteomes" id="UP000596276"/>
    </source>
</evidence>
<proteinExistence type="predicted"/>
<gene>
    <name evidence="2" type="ORF">F9C07_2100864</name>
</gene>
<organism evidence="2 3">
    <name type="scientific">Aspergillus flavus (strain ATCC 200026 / FGSC A1120 / IAM 13836 / NRRL 3357 / JCM 12722 / SRRC 167)</name>
    <dbReference type="NCBI Taxonomy" id="332952"/>
    <lineage>
        <taxon>Eukaryota</taxon>
        <taxon>Fungi</taxon>
        <taxon>Dikarya</taxon>
        <taxon>Ascomycota</taxon>
        <taxon>Pezizomycotina</taxon>
        <taxon>Eurotiomycetes</taxon>
        <taxon>Eurotiomycetidae</taxon>
        <taxon>Eurotiales</taxon>
        <taxon>Aspergillaceae</taxon>
        <taxon>Aspergillus</taxon>
        <taxon>Aspergillus subgen. Circumdati</taxon>
    </lineage>
</organism>
<accession>A0A7U2QSG9</accession>
<dbReference type="AlphaFoldDB" id="A0A7U2QSG9"/>
<keyword evidence="3" id="KW-1185">Reference proteome</keyword>
<evidence type="ECO:0000256" key="1">
    <source>
        <dbReference type="SAM" id="MobiDB-lite"/>
    </source>
</evidence>
<feature type="region of interest" description="Disordered" evidence="1">
    <location>
        <begin position="90"/>
        <end position="113"/>
    </location>
</feature>
<sequence length="256" mass="28686">MYHRIQTNQCLGGLHRPVIRTLHRIKGFLLIISVTEIEYSLKPKAFAVMTKSGRSELIAIAEDVWLIASVLQQLGGLPKDGISHELVTLSTNDSDDEPKTPMLATRSDAGEGNKPQHRIFNASGLVGVMKLATECNNIFSSRNGRLSTELLTLLVKVMAIVLGRYLERQPQIQNQGCFKYVLGDNLERPKIWALSVDLNPLHLRAIEIPVCCMTHMLKSKVMKGKYTCEYDEYEGKAFTPYSSQGDRRSGRSLKLI</sequence>
<protein>
    <submittedName>
        <fullName evidence="2">Uncharacterized protein</fullName>
    </submittedName>
</protein>
<name>A0A7U2QSG9_ASPFN</name>
<dbReference type="EMBL" id="CP044622">
    <property type="protein sequence ID" value="QRD83291.1"/>
    <property type="molecule type" value="Genomic_DNA"/>
</dbReference>
<reference evidence="3" key="1">
    <citation type="journal article" date="2021" name="G3 (Bethesda)">
        <title>Chromosome assembled and annotated genome sequence of Aspergillus flavus NRRL 3357.</title>
        <authorList>
            <person name="Skerker J.M."/>
            <person name="Pianalto K.M."/>
            <person name="Mondo S.J."/>
            <person name="Yang K."/>
            <person name="Arkin A.P."/>
            <person name="Keller N.P."/>
            <person name="Grigoriev I.V."/>
            <person name="Louise Glass N.L."/>
        </authorList>
    </citation>
    <scope>NUCLEOTIDE SEQUENCE [LARGE SCALE GENOMIC DNA]</scope>
    <source>
        <strain evidence="3">ATCC 200026 / FGSC A1120 / IAM 13836 / NRRL 3357 / JCM 12722 / SRRC 167</strain>
    </source>
</reference>
<evidence type="ECO:0000313" key="2">
    <source>
        <dbReference type="EMBL" id="QRD83291.1"/>
    </source>
</evidence>
<dbReference type="Proteomes" id="UP000596276">
    <property type="component" value="Chromosome 2"/>
</dbReference>